<evidence type="ECO:0000256" key="2">
    <source>
        <dbReference type="ARBA" id="ARBA00007520"/>
    </source>
</evidence>
<evidence type="ECO:0000256" key="1">
    <source>
        <dbReference type="ARBA" id="ARBA00004651"/>
    </source>
</evidence>
<feature type="compositionally biased region" description="Low complexity" evidence="8">
    <location>
        <begin position="497"/>
        <end position="512"/>
    </location>
</feature>
<evidence type="ECO:0000256" key="8">
    <source>
        <dbReference type="SAM" id="MobiDB-lite"/>
    </source>
</evidence>
<feature type="transmembrane region" description="Helical" evidence="9">
    <location>
        <begin position="108"/>
        <end position="126"/>
    </location>
</feature>
<gene>
    <name evidence="11" type="ORF">FMM08_00220</name>
</gene>
<proteinExistence type="inferred from homology"/>
<evidence type="ECO:0000259" key="10">
    <source>
        <dbReference type="PROSITE" id="PS50850"/>
    </source>
</evidence>
<feature type="transmembrane region" description="Helical" evidence="9">
    <location>
        <begin position="12"/>
        <end position="38"/>
    </location>
</feature>
<dbReference type="PANTHER" id="PTHR23501">
    <property type="entry name" value="MAJOR FACILITATOR SUPERFAMILY"/>
    <property type="match status" value="1"/>
</dbReference>
<dbReference type="PRINTS" id="PR01036">
    <property type="entry name" value="TCRTETB"/>
</dbReference>
<evidence type="ECO:0000313" key="12">
    <source>
        <dbReference type="Proteomes" id="UP000321234"/>
    </source>
</evidence>
<accession>A0A5C8ZJG5</accession>
<evidence type="ECO:0000256" key="3">
    <source>
        <dbReference type="ARBA" id="ARBA00022448"/>
    </source>
</evidence>
<dbReference type="EMBL" id="VKAC01000001">
    <property type="protein sequence ID" value="TXR58195.1"/>
    <property type="molecule type" value="Genomic_DNA"/>
</dbReference>
<dbReference type="InterPro" id="IPR011701">
    <property type="entry name" value="MFS"/>
</dbReference>
<dbReference type="SUPFAM" id="SSF103473">
    <property type="entry name" value="MFS general substrate transporter"/>
    <property type="match status" value="1"/>
</dbReference>
<evidence type="ECO:0000313" key="11">
    <source>
        <dbReference type="EMBL" id="TXR58195.1"/>
    </source>
</evidence>
<reference evidence="11 12" key="1">
    <citation type="submission" date="2019-07" db="EMBL/GenBank/DDBJ databases">
        <title>Quadrisphaera sp. strain DD2A genome sequencing and assembly.</title>
        <authorList>
            <person name="Kim I."/>
        </authorList>
    </citation>
    <scope>NUCLEOTIDE SEQUENCE [LARGE SCALE GENOMIC DNA]</scope>
    <source>
        <strain evidence="11 12">DD2A</strain>
    </source>
</reference>
<dbReference type="Pfam" id="PF07690">
    <property type="entry name" value="MFS_1"/>
    <property type="match status" value="1"/>
</dbReference>
<dbReference type="GO" id="GO:0022857">
    <property type="term" value="F:transmembrane transporter activity"/>
    <property type="evidence" value="ECO:0007669"/>
    <property type="project" value="InterPro"/>
</dbReference>
<keyword evidence="3" id="KW-0813">Transport</keyword>
<keyword evidence="4" id="KW-1003">Cell membrane</keyword>
<feature type="transmembrane region" description="Helical" evidence="9">
    <location>
        <begin position="391"/>
        <end position="414"/>
    </location>
</feature>
<feature type="transmembrane region" description="Helical" evidence="9">
    <location>
        <begin position="199"/>
        <end position="217"/>
    </location>
</feature>
<dbReference type="GO" id="GO:0005886">
    <property type="term" value="C:plasma membrane"/>
    <property type="evidence" value="ECO:0007669"/>
    <property type="project" value="UniProtKB-SubCell"/>
</dbReference>
<comment type="similarity">
    <text evidence="2">Belongs to the major facilitator superfamily. TCR/Tet family.</text>
</comment>
<dbReference type="InterPro" id="IPR036259">
    <property type="entry name" value="MFS_trans_sf"/>
</dbReference>
<protein>
    <submittedName>
        <fullName evidence="11">MFS transporter</fullName>
    </submittedName>
</protein>
<keyword evidence="5 9" id="KW-0812">Transmembrane</keyword>
<dbReference type="Proteomes" id="UP000321234">
    <property type="component" value="Unassembled WGS sequence"/>
</dbReference>
<comment type="subcellular location">
    <subcellularLocation>
        <location evidence="1">Cell membrane</location>
        <topology evidence="1">Multi-pass membrane protein</topology>
    </subcellularLocation>
</comment>
<feature type="transmembrane region" description="Helical" evidence="9">
    <location>
        <begin position="299"/>
        <end position="318"/>
    </location>
</feature>
<name>A0A5C8ZJG5_9ACTN</name>
<evidence type="ECO:0000256" key="4">
    <source>
        <dbReference type="ARBA" id="ARBA00022475"/>
    </source>
</evidence>
<dbReference type="PROSITE" id="PS50850">
    <property type="entry name" value="MFS"/>
    <property type="match status" value="1"/>
</dbReference>
<feature type="compositionally biased region" description="Basic and acidic residues" evidence="8">
    <location>
        <begin position="549"/>
        <end position="567"/>
    </location>
</feature>
<feature type="domain" description="Major facilitator superfamily (MFS) profile" evidence="10">
    <location>
        <begin position="9"/>
        <end position="492"/>
    </location>
</feature>
<feature type="transmembrane region" description="Helical" evidence="9">
    <location>
        <begin position="223"/>
        <end position="244"/>
    </location>
</feature>
<dbReference type="FunFam" id="1.20.1720.10:FF:000004">
    <property type="entry name" value="EmrB/QacA family drug resistance transporter"/>
    <property type="match status" value="1"/>
</dbReference>
<dbReference type="AlphaFoldDB" id="A0A5C8ZJG5"/>
<feature type="transmembrane region" description="Helical" evidence="9">
    <location>
        <begin position="44"/>
        <end position="63"/>
    </location>
</feature>
<evidence type="ECO:0000256" key="5">
    <source>
        <dbReference type="ARBA" id="ARBA00022692"/>
    </source>
</evidence>
<feature type="transmembrane region" description="Helical" evidence="9">
    <location>
        <begin position="75"/>
        <end position="102"/>
    </location>
</feature>
<feature type="transmembrane region" description="Helical" evidence="9">
    <location>
        <begin position="133"/>
        <end position="155"/>
    </location>
</feature>
<dbReference type="Gene3D" id="1.20.1250.20">
    <property type="entry name" value="MFS general substrate transporter like domains"/>
    <property type="match status" value="2"/>
</dbReference>
<keyword evidence="6 9" id="KW-1133">Transmembrane helix</keyword>
<dbReference type="OrthoDB" id="7375466at2"/>
<keyword evidence="12" id="KW-1185">Reference proteome</keyword>
<dbReference type="InterPro" id="IPR020846">
    <property type="entry name" value="MFS_dom"/>
</dbReference>
<dbReference type="PANTHER" id="PTHR23501:SF197">
    <property type="entry name" value="COMD"/>
    <property type="match status" value="1"/>
</dbReference>
<dbReference type="CDD" id="cd17502">
    <property type="entry name" value="MFS_Azr1_MDR_like"/>
    <property type="match status" value="1"/>
</dbReference>
<feature type="region of interest" description="Disordered" evidence="8">
    <location>
        <begin position="496"/>
        <end position="567"/>
    </location>
</feature>
<feature type="transmembrane region" description="Helical" evidence="9">
    <location>
        <begin position="264"/>
        <end position="287"/>
    </location>
</feature>
<evidence type="ECO:0000256" key="6">
    <source>
        <dbReference type="ARBA" id="ARBA00022989"/>
    </source>
</evidence>
<evidence type="ECO:0000256" key="7">
    <source>
        <dbReference type="ARBA" id="ARBA00023136"/>
    </source>
</evidence>
<organism evidence="11 12">
    <name type="scientific">Quadrisphaera setariae</name>
    <dbReference type="NCBI Taxonomy" id="2593304"/>
    <lineage>
        <taxon>Bacteria</taxon>
        <taxon>Bacillati</taxon>
        <taxon>Actinomycetota</taxon>
        <taxon>Actinomycetes</taxon>
        <taxon>Kineosporiales</taxon>
        <taxon>Kineosporiaceae</taxon>
        <taxon>Quadrisphaera</taxon>
    </lineage>
</organism>
<feature type="transmembrane region" description="Helical" evidence="9">
    <location>
        <begin position="356"/>
        <end position="379"/>
    </location>
</feature>
<sequence>MTHRQILEALSGLLLGMFVAILSSTVVSNALPVILPALGGGESGYTWVVVAALLATTVSTPIWGKLADIFSKKVLVQSSLVIFVIASVVAGLSVNVPMLIAARVGQGLGAGGLTALAQIVLATMIAPRERGRYSGYLGATFALATVGGPLIGGVITEHLSWHYTFFVGVPFAVAAFFVIQKTLDLPVVKREVHIDYWGATLLAAGVSSLLIWVSLAGKNFDWVSWQTFALVGGGIALLVALVLVERRVKDAIIPLHLFRSSTTVLASVASLFVGVAMFGATIFLAQYFQLARGDSPTVAGLRTLPMIAGLFLSSTVIGQLVSRTGRWKRWIVTGGVLLTAGLGLMGTIAWDTDYWVVAVYMALVGLGVGMMMQNLVLAVQNVTAPQDMGTASSFVAFTRSLGGSIGVSVLGAVLGHRVTGYLTSSLTEAGVDPSQLGAAGSGGVPVLSQIPQPVRTLVQAAYGDGIADIFLTAAPFALLSLLFVLFFKETALRTTNGPAAAPAPAEGETATAQLGTAPLGSAGGDRTAQDDDAAHHGKHAAPVEPVTGDADHLGRHADRRVPLDAHR</sequence>
<feature type="transmembrane region" description="Helical" evidence="9">
    <location>
        <begin position="469"/>
        <end position="487"/>
    </location>
</feature>
<comment type="caution">
    <text evidence="11">The sequence shown here is derived from an EMBL/GenBank/DDBJ whole genome shotgun (WGS) entry which is preliminary data.</text>
</comment>
<feature type="transmembrane region" description="Helical" evidence="9">
    <location>
        <begin position="161"/>
        <end position="179"/>
    </location>
</feature>
<evidence type="ECO:0000256" key="9">
    <source>
        <dbReference type="SAM" id="Phobius"/>
    </source>
</evidence>
<feature type="transmembrane region" description="Helical" evidence="9">
    <location>
        <begin position="330"/>
        <end position="350"/>
    </location>
</feature>
<keyword evidence="7 9" id="KW-0472">Membrane</keyword>